<proteinExistence type="predicted"/>
<accession>A0A5R9EWJ3</accession>
<evidence type="ECO:0000313" key="3">
    <source>
        <dbReference type="Proteomes" id="UP000308230"/>
    </source>
</evidence>
<comment type="caution">
    <text evidence="2">The sequence shown here is derived from an EMBL/GenBank/DDBJ whole genome shotgun (WGS) entry which is preliminary data.</text>
</comment>
<evidence type="ECO:0000259" key="1">
    <source>
        <dbReference type="Pfam" id="PF01266"/>
    </source>
</evidence>
<keyword evidence="3" id="KW-1185">Reference proteome</keyword>
<dbReference type="InterPro" id="IPR006076">
    <property type="entry name" value="FAD-dep_OxRdtase"/>
</dbReference>
<sequence length="411" mass="46528">MEKGFPYMKLYQGELYWPSISPEKRVYKPLKKDAECEVLIIGGGESGALCSFLLGEYDIDTIVVEKNKIGNGVSAGNSGSLQFMSDKMLSDMIKEIGPENAIYFYKLCQKALDEIARITSQVEWSTGFERKHSLYFASNVKDLHNLKTEYELLSKLGFPVTYMDKAEIQSKFPFSKPGAIYSLSAARFNPVKFCQAIIHEAAKKNVRVYEDTEVLKYDLTGKKLLFETSGGTIKANKVIFASGFETLNYLNTKKISLTRTQIVVTNPIGEGEKWYENALIWETKRPYQYIRISDDHRLILGGLDENETEPVNDNSELRKRSKKLVDSASELFPNLELKIDYEYNAVFATTFDGRPFIGEHPAYKNAYFLLGFGGNGTIYSMMGATILRDLILYGYHPAAEIVKLGRSMKNK</sequence>
<dbReference type="InterPro" id="IPR036188">
    <property type="entry name" value="FAD/NAD-bd_sf"/>
</dbReference>
<name>A0A5R9EWJ3_9BACL</name>
<protein>
    <submittedName>
        <fullName evidence="2">FAD-dependent oxidoreductase</fullName>
    </submittedName>
</protein>
<dbReference type="Proteomes" id="UP000308230">
    <property type="component" value="Unassembled WGS sequence"/>
</dbReference>
<feature type="domain" description="FAD dependent oxidoreductase" evidence="1">
    <location>
        <begin position="38"/>
        <end position="389"/>
    </location>
</feature>
<dbReference type="PANTHER" id="PTHR13847">
    <property type="entry name" value="SARCOSINE DEHYDROGENASE-RELATED"/>
    <property type="match status" value="1"/>
</dbReference>
<dbReference type="EMBL" id="SWLG01000026">
    <property type="protein sequence ID" value="TLS35201.1"/>
    <property type="molecule type" value="Genomic_DNA"/>
</dbReference>
<reference evidence="2 3" key="1">
    <citation type="submission" date="2019-04" db="EMBL/GenBank/DDBJ databases">
        <title>Bacillus caeni sp. nov., a bacterium isolated from mangrove sediment.</title>
        <authorList>
            <person name="Huang H."/>
            <person name="Mo K."/>
            <person name="Hu Y."/>
        </authorList>
    </citation>
    <scope>NUCLEOTIDE SEQUENCE [LARGE SCALE GENOMIC DNA]</scope>
    <source>
        <strain evidence="2 3">HB172195</strain>
    </source>
</reference>
<organism evidence="2 3">
    <name type="scientific">Exobacillus caeni</name>
    <dbReference type="NCBI Taxonomy" id="2574798"/>
    <lineage>
        <taxon>Bacteria</taxon>
        <taxon>Bacillati</taxon>
        <taxon>Bacillota</taxon>
        <taxon>Bacilli</taxon>
        <taxon>Bacillales</taxon>
        <taxon>Guptibacillaceae</taxon>
        <taxon>Exobacillus</taxon>
    </lineage>
</organism>
<evidence type="ECO:0000313" key="2">
    <source>
        <dbReference type="EMBL" id="TLS35201.1"/>
    </source>
</evidence>
<dbReference type="OrthoDB" id="571248at2"/>
<dbReference type="Gene3D" id="3.30.9.10">
    <property type="entry name" value="D-Amino Acid Oxidase, subunit A, domain 2"/>
    <property type="match status" value="1"/>
</dbReference>
<dbReference type="SUPFAM" id="SSF51905">
    <property type="entry name" value="FAD/NAD(P)-binding domain"/>
    <property type="match status" value="1"/>
</dbReference>
<gene>
    <name evidence="2" type="ORF">FCL54_21620</name>
</gene>
<dbReference type="AlphaFoldDB" id="A0A5R9EWJ3"/>
<dbReference type="GO" id="GO:0005737">
    <property type="term" value="C:cytoplasm"/>
    <property type="evidence" value="ECO:0007669"/>
    <property type="project" value="TreeGrafter"/>
</dbReference>
<dbReference type="Gene3D" id="3.50.50.60">
    <property type="entry name" value="FAD/NAD(P)-binding domain"/>
    <property type="match status" value="1"/>
</dbReference>
<dbReference type="Pfam" id="PF01266">
    <property type="entry name" value="DAO"/>
    <property type="match status" value="1"/>
</dbReference>
<dbReference type="PANTHER" id="PTHR13847:SF201">
    <property type="entry name" value="PUTATIBE OXIDOREDUCTASE"/>
    <property type="match status" value="1"/>
</dbReference>